<keyword evidence="1" id="KW-0812">Transmembrane</keyword>
<protein>
    <recommendedName>
        <fullName evidence="4">Histidine kinase</fullName>
    </recommendedName>
</protein>
<evidence type="ECO:0000313" key="2">
    <source>
        <dbReference type="EMBL" id="QUX21919.1"/>
    </source>
</evidence>
<accession>A0ABX8BI59</accession>
<reference evidence="2 3" key="1">
    <citation type="submission" date="2021-05" db="EMBL/GenBank/DDBJ databases">
        <title>Direct Submission.</title>
        <authorList>
            <person name="Li K."/>
            <person name="Gao J."/>
        </authorList>
    </citation>
    <scope>NUCLEOTIDE SEQUENCE [LARGE SCALE GENOMIC DNA]</scope>
    <source>
        <strain evidence="2 3">Mg02</strain>
    </source>
</reference>
<dbReference type="RefSeq" id="WP_220563141.1">
    <property type="nucleotide sequence ID" value="NZ_CP074133.1"/>
</dbReference>
<keyword evidence="3" id="KW-1185">Reference proteome</keyword>
<gene>
    <name evidence="2" type="ORF">KGD84_26705</name>
</gene>
<evidence type="ECO:0008006" key="4">
    <source>
        <dbReference type="Google" id="ProtNLM"/>
    </source>
</evidence>
<keyword evidence="1" id="KW-1133">Transmembrane helix</keyword>
<evidence type="ECO:0000256" key="1">
    <source>
        <dbReference type="SAM" id="Phobius"/>
    </source>
</evidence>
<dbReference type="Proteomes" id="UP000676079">
    <property type="component" value="Chromosome"/>
</dbReference>
<organism evidence="2 3">
    <name type="scientific">Nocardiopsis changdeensis</name>
    <dbReference type="NCBI Taxonomy" id="2831969"/>
    <lineage>
        <taxon>Bacteria</taxon>
        <taxon>Bacillati</taxon>
        <taxon>Actinomycetota</taxon>
        <taxon>Actinomycetes</taxon>
        <taxon>Streptosporangiales</taxon>
        <taxon>Nocardiopsidaceae</taxon>
        <taxon>Nocardiopsis</taxon>
    </lineage>
</organism>
<feature type="transmembrane region" description="Helical" evidence="1">
    <location>
        <begin position="17"/>
        <end position="38"/>
    </location>
</feature>
<sequence>MFLGGLVAFGRLSFQDAVQLLVCTALLGTCLVLVLVLHRVNRQLRALRAGFDRQVREFAEISGENRVELVGRADDLAERLTRLELRLASTGVRITLDGRDADAAQSLRNLS</sequence>
<evidence type="ECO:0000313" key="3">
    <source>
        <dbReference type="Proteomes" id="UP000676079"/>
    </source>
</evidence>
<name>A0ABX8BI59_9ACTN</name>
<proteinExistence type="predicted"/>
<keyword evidence="1" id="KW-0472">Membrane</keyword>
<dbReference type="EMBL" id="CP074133">
    <property type="protein sequence ID" value="QUX21919.1"/>
    <property type="molecule type" value="Genomic_DNA"/>
</dbReference>